<dbReference type="InterPro" id="IPR050313">
    <property type="entry name" value="Carb_Metab_HTH_regulators"/>
</dbReference>
<dbReference type="SUPFAM" id="SSF100950">
    <property type="entry name" value="NagB/RpiA/CoA transferase-like"/>
    <property type="match status" value="1"/>
</dbReference>
<dbReference type="InterPro" id="IPR037171">
    <property type="entry name" value="NagB/RpiA_transferase-like"/>
</dbReference>
<keyword evidence="6" id="KW-1185">Reference proteome</keyword>
<evidence type="ECO:0000313" key="6">
    <source>
        <dbReference type="Proteomes" id="UP000193870"/>
    </source>
</evidence>
<dbReference type="RefSeq" id="WP_085852133.1">
    <property type="nucleotide sequence ID" value="NZ_FOPF01000001.1"/>
</dbReference>
<dbReference type="OrthoDB" id="9816363at2"/>
<gene>
    <name evidence="5" type="primary">glpR_1</name>
    <name evidence="5" type="ORF">PAM7066_00061</name>
</gene>
<name>A0A1Y5R7E1_9RHOB</name>
<proteinExistence type="predicted"/>
<keyword evidence="3" id="KW-0804">Transcription</keyword>
<dbReference type="Proteomes" id="UP000193870">
    <property type="component" value="Unassembled WGS sequence"/>
</dbReference>
<evidence type="ECO:0000313" key="5">
    <source>
        <dbReference type="EMBL" id="SLN10870.1"/>
    </source>
</evidence>
<dbReference type="PANTHER" id="PTHR30363:SF44">
    <property type="entry name" value="AGA OPERON TRANSCRIPTIONAL REPRESSOR-RELATED"/>
    <property type="match status" value="1"/>
</dbReference>
<dbReference type="PANTHER" id="PTHR30363">
    <property type="entry name" value="HTH-TYPE TRANSCRIPTIONAL REGULATOR SRLR-RELATED"/>
    <property type="match status" value="1"/>
</dbReference>
<evidence type="ECO:0000259" key="4">
    <source>
        <dbReference type="PROSITE" id="PS51000"/>
    </source>
</evidence>
<keyword evidence="2" id="KW-0238">DNA-binding</keyword>
<dbReference type="InterPro" id="IPR001034">
    <property type="entry name" value="DeoR_HTH"/>
</dbReference>
<evidence type="ECO:0000256" key="3">
    <source>
        <dbReference type="ARBA" id="ARBA00023163"/>
    </source>
</evidence>
<dbReference type="PROSITE" id="PS00894">
    <property type="entry name" value="HTH_DEOR_1"/>
    <property type="match status" value="1"/>
</dbReference>
<dbReference type="EMBL" id="FWFV01000001">
    <property type="protein sequence ID" value="SLN10870.1"/>
    <property type="molecule type" value="Genomic_DNA"/>
</dbReference>
<feature type="domain" description="HTH deoR-type" evidence="4">
    <location>
        <begin position="12"/>
        <end position="67"/>
    </location>
</feature>
<reference evidence="5 6" key="1">
    <citation type="submission" date="2017-03" db="EMBL/GenBank/DDBJ databases">
        <authorList>
            <person name="Afonso C.L."/>
            <person name="Miller P.J."/>
            <person name="Scott M.A."/>
            <person name="Spackman E."/>
            <person name="Goraichik I."/>
            <person name="Dimitrov K.M."/>
            <person name="Suarez D.L."/>
            <person name="Swayne D.E."/>
        </authorList>
    </citation>
    <scope>NUCLEOTIDE SEQUENCE [LARGE SCALE GENOMIC DNA]</scope>
    <source>
        <strain evidence="5 6">CECT 7066</strain>
    </source>
</reference>
<dbReference type="InterPro" id="IPR018356">
    <property type="entry name" value="Tscrpt_reg_HTH_DeoR_CS"/>
</dbReference>
<dbReference type="AlphaFoldDB" id="A0A1Y5R7E1"/>
<organism evidence="5 6">
    <name type="scientific">Palleronia marisminoris</name>
    <dbReference type="NCBI Taxonomy" id="315423"/>
    <lineage>
        <taxon>Bacteria</taxon>
        <taxon>Pseudomonadati</taxon>
        <taxon>Pseudomonadota</taxon>
        <taxon>Alphaproteobacteria</taxon>
        <taxon>Rhodobacterales</taxon>
        <taxon>Roseobacteraceae</taxon>
        <taxon>Palleronia</taxon>
    </lineage>
</organism>
<dbReference type="GO" id="GO:0003677">
    <property type="term" value="F:DNA binding"/>
    <property type="evidence" value="ECO:0007669"/>
    <property type="project" value="UniProtKB-KW"/>
</dbReference>
<dbReference type="InterPro" id="IPR036390">
    <property type="entry name" value="WH_DNA-bd_sf"/>
</dbReference>
<dbReference type="SUPFAM" id="SSF46785">
    <property type="entry name" value="Winged helix' DNA-binding domain"/>
    <property type="match status" value="1"/>
</dbReference>
<dbReference type="InterPro" id="IPR036388">
    <property type="entry name" value="WH-like_DNA-bd_sf"/>
</dbReference>
<dbReference type="PROSITE" id="PS51000">
    <property type="entry name" value="HTH_DEOR_2"/>
    <property type="match status" value="1"/>
</dbReference>
<dbReference type="Gene3D" id="1.10.10.10">
    <property type="entry name" value="Winged helix-like DNA-binding domain superfamily/Winged helix DNA-binding domain"/>
    <property type="match status" value="1"/>
</dbReference>
<dbReference type="SMART" id="SM00420">
    <property type="entry name" value="HTH_DEOR"/>
    <property type="match status" value="1"/>
</dbReference>
<protein>
    <submittedName>
        <fullName evidence="5">Glycerol-3-phosphate regulon repressor</fullName>
    </submittedName>
</protein>
<sequence length="262" mass="27819">MTEASLKRRLKKGERREQILLELRLAPHVRVTDLAERLGVTTETIRRDIDELGSAGLLDRSFGGASARAPGAYQGLTERSRERVEERRRLAAHAAAQVDAGASLMIDAGSTTVEFARALATTGWSATVVTNSLQVATILGSVSGTRVVLAPGEYRNGEAAVVGAETCEFLARFNVDACYLGAAGLSGIGATEVVDGFAAIKRTMRAQAHSVNFLIDSRKFGRTHLLTVATPAEVCHLFTDAPPDDELAAVLRDAGTMISTPG</sequence>
<dbReference type="PRINTS" id="PR00037">
    <property type="entry name" value="HTHLACR"/>
</dbReference>
<dbReference type="STRING" id="315423.SAMN04488020_10160"/>
<keyword evidence="1" id="KW-0805">Transcription regulation</keyword>
<dbReference type="Pfam" id="PF08220">
    <property type="entry name" value="HTH_DeoR"/>
    <property type="match status" value="1"/>
</dbReference>
<dbReference type="SMART" id="SM01134">
    <property type="entry name" value="DeoRC"/>
    <property type="match status" value="1"/>
</dbReference>
<evidence type="ECO:0000256" key="1">
    <source>
        <dbReference type="ARBA" id="ARBA00023015"/>
    </source>
</evidence>
<dbReference type="GO" id="GO:0003700">
    <property type="term" value="F:DNA-binding transcription factor activity"/>
    <property type="evidence" value="ECO:0007669"/>
    <property type="project" value="InterPro"/>
</dbReference>
<dbReference type="InterPro" id="IPR014036">
    <property type="entry name" value="DeoR-like_C"/>
</dbReference>
<dbReference type="Pfam" id="PF00455">
    <property type="entry name" value="DeoRC"/>
    <property type="match status" value="1"/>
</dbReference>
<evidence type="ECO:0000256" key="2">
    <source>
        <dbReference type="ARBA" id="ARBA00023125"/>
    </source>
</evidence>
<accession>A0A1Y5R7E1</accession>